<evidence type="ECO:0000313" key="4">
    <source>
        <dbReference type="Proteomes" id="UP000249341"/>
    </source>
</evidence>
<feature type="signal peptide" evidence="2">
    <location>
        <begin position="1"/>
        <end position="19"/>
    </location>
</feature>
<evidence type="ECO:0000313" key="3">
    <source>
        <dbReference type="EMBL" id="RAK31410.1"/>
    </source>
</evidence>
<dbReference type="PROSITE" id="PS51257">
    <property type="entry name" value="PROKAR_LIPOPROTEIN"/>
    <property type="match status" value="1"/>
</dbReference>
<dbReference type="SUPFAM" id="SSF50969">
    <property type="entry name" value="YVTN repeat-like/Quinoprotein amine dehydrogenase"/>
    <property type="match status" value="1"/>
</dbReference>
<dbReference type="AlphaFoldDB" id="A0A327Z7X3"/>
<evidence type="ECO:0000256" key="2">
    <source>
        <dbReference type="SAM" id="SignalP"/>
    </source>
</evidence>
<dbReference type="Proteomes" id="UP000249341">
    <property type="component" value="Unassembled WGS sequence"/>
</dbReference>
<reference evidence="3 4" key="1">
    <citation type="submission" date="2018-06" db="EMBL/GenBank/DDBJ databases">
        <title>Genomic Encyclopedia of Type Strains, Phase III (KMG-III): the genomes of soil and plant-associated and newly described type strains.</title>
        <authorList>
            <person name="Whitman W."/>
        </authorList>
    </citation>
    <scope>NUCLEOTIDE SEQUENCE [LARGE SCALE GENOMIC DNA]</scope>
    <source>
        <strain evidence="3 4">CGMCC 4.7090</strain>
    </source>
</reference>
<dbReference type="RefSeq" id="WP_111652317.1">
    <property type="nucleotide sequence ID" value="NZ_JACHWI010000015.1"/>
</dbReference>
<keyword evidence="4" id="KW-1185">Reference proteome</keyword>
<feature type="region of interest" description="Disordered" evidence="1">
    <location>
        <begin position="210"/>
        <end position="238"/>
    </location>
</feature>
<dbReference type="InterPro" id="IPR011044">
    <property type="entry name" value="Quino_amine_DH_bsu"/>
</dbReference>
<evidence type="ECO:0008006" key="5">
    <source>
        <dbReference type="Google" id="ProtNLM"/>
    </source>
</evidence>
<keyword evidence="2" id="KW-0732">Signal</keyword>
<accession>A0A327Z7X3</accession>
<dbReference type="OrthoDB" id="60524at2"/>
<evidence type="ECO:0000256" key="1">
    <source>
        <dbReference type="SAM" id="MobiDB-lite"/>
    </source>
</evidence>
<proteinExistence type="predicted"/>
<organism evidence="3 4">
    <name type="scientific">Actinoplanes lutulentus</name>
    <dbReference type="NCBI Taxonomy" id="1287878"/>
    <lineage>
        <taxon>Bacteria</taxon>
        <taxon>Bacillati</taxon>
        <taxon>Actinomycetota</taxon>
        <taxon>Actinomycetes</taxon>
        <taxon>Micromonosporales</taxon>
        <taxon>Micromonosporaceae</taxon>
        <taxon>Actinoplanes</taxon>
    </lineage>
</organism>
<dbReference type="EMBL" id="QLMJ01000015">
    <property type="protein sequence ID" value="RAK31410.1"/>
    <property type="molecule type" value="Genomic_DNA"/>
</dbReference>
<name>A0A327Z7X3_9ACTN</name>
<protein>
    <recommendedName>
        <fullName evidence="5">Lipoprotein</fullName>
    </recommendedName>
</protein>
<feature type="chain" id="PRO_5038424159" description="Lipoprotein" evidence="2">
    <location>
        <begin position="20"/>
        <end position="353"/>
    </location>
</feature>
<comment type="caution">
    <text evidence="3">The sequence shown here is derived from an EMBL/GenBank/DDBJ whole genome shotgun (WGS) entry which is preliminary data.</text>
</comment>
<gene>
    <name evidence="3" type="ORF">B0I29_115217</name>
</gene>
<sequence length="353" mass="37405">MIISRLLGATMLSAALALSACSPLNPNKSGEEGSAAEPHGFIDGAEELSEPHSAIAYTTRGARTLHLLDLTTTATTDLTLTHPVETLIEDGRFLYTTDGDRTLEITDAGVWTVDHTDHVHYYRASARTLGTLTLAAKITTIAGNDAHTTITTAGGRLTVLDRRALETGTITELPAGAFQAPCETPGESVVLRGGTLTACQDHWVRVKHTTTGSEAEVLRGPGGKVPSSPFGSRPRSNEAAQFDSTGIWSLNAPKATVQHVPAANLIAAASPADGKSVLALDRSGTLRSYDLKTGDVLAEAKVPGTSLTLDINRAYVADPDARVIHEIDYRDNLRTARTLTVEQRPDLAVEVGR</sequence>